<organism evidence="1 2">
    <name type="scientific">Eretmocerus hayati</name>
    <dbReference type="NCBI Taxonomy" id="131215"/>
    <lineage>
        <taxon>Eukaryota</taxon>
        <taxon>Metazoa</taxon>
        <taxon>Ecdysozoa</taxon>
        <taxon>Arthropoda</taxon>
        <taxon>Hexapoda</taxon>
        <taxon>Insecta</taxon>
        <taxon>Pterygota</taxon>
        <taxon>Neoptera</taxon>
        <taxon>Endopterygota</taxon>
        <taxon>Hymenoptera</taxon>
        <taxon>Apocrita</taxon>
        <taxon>Proctotrupomorpha</taxon>
        <taxon>Chalcidoidea</taxon>
        <taxon>Aphelinidae</taxon>
        <taxon>Aphelininae</taxon>
        <taxon>Eretmocerus</taxon>
    </lineage>
</organism>
<keyword evidence="2" id="KW-1185">Reference proteome</keyword>
<comment type="caution">
    <text evidence="1">The sequence shown here is derived from an EMBL/GenBank/DDBJ whole genome shotgun (WGS) entry which is preliminary data.</text>
</comment>
<evidence type="ECO:0000313" key="2">
    <source>
        <dbReference type="Proteomes" id="UP001239111"/>
    </source>
</evidence>
<dbReference type="Proteomes" id="UP001239111">
    <property type="component" value="Chromosome 3"/>
</dbReference>
<accession>A0ACC2NMS2</accession>
<name>A0ACC2NMS2_9HYME</name>
<evidence type="ECO:0000313" key="1">
    <source>
        <dbReference type="EMBL" id="KAJ8672389.1"/>
    </source>
</evidence>
<dbReference type="EMBL" id="CM056743">
    <property type="protein sequence ID" value="KAJ8672389.1"/>
    <property type="molecule type" value="Genomic_DNA"/>
</dbReference>
<proteinExistence type="predicted"/>
<reference evidence="1" key="1">
    <citation type="submission" date="2023-04" db="EMBL/GenBank/DDBJ databases">
        <title>A chromosome-level genome assembly of the parasitoid wasp Eretmocerus hayati.</title>
        <authorList>
            <person name="Zhong Y."/>
            <person name="Liu S."/>
            <person name="Liu Y."/>
        </authorList>
    </citation>
    <scope>NUCLEOTIDE SEQUENCE</scope>
    <source>
        <strain evidence="1">ZJU_SS_LIU_2023</strain>
    </source>
</reference>
<protein>
    <submittedName>
        <fullName evidence="1">Uncharacterized protein</fullName>
    </submittedName>
</protein>
<gene>
    <name evidence="1" type="ORF">QAD02_003648</name>
</gene>
<sequence>MHGFVRPASSALERRRLELCALAAAVYRLKLDEKDLKENLRVWIDENLNIEVTITKAWKVKGREGKEIIGAECENETMKKDIMLNENKLKGRDIYIDRDMTWQQREIRRKLKERAKAEKEQGKKAVVKGDSLIINSKIYKWSEKEQKIFQTEREWKEKE</sequence>